<dbReference type="Proteomes" id="UP000075398">
    <property type="component" value="Unassembled WGS sequence"/>
</dbReference>
<dbReference type="GO" id="GO:0008168">
    <property type="term" value="F:methyltransferase activity"/>
    <property type="evidence" value="ECO:0007669"/>
    <property type="project" value="UniProtKB-KW"/>
</dbReference>
<name>A0A150J324_9EURY</name>
<dbReference type="AlphaFoldDB" id="A0A150J324"/>
<dbReference type="PANTHER" id="PTHR43861">
    <property type="entry name" value="TRANS-ACONITATE 2-METHYLTRANSFERASE-RELATED"/>
    <property type="match status" value="1"/>
</dbReference>
<dbReference type="Gene3D" id="3.40.50.150">
    <property type="entry name" value="Vaccinia Virus protein VP39"/>
    <property type="match status" value="1"/>
</dbReference>
<evidence type="ECO:0000313" key="3">
    <source>
        <dbReference type="EMBL" id="KYC51616.1"/>
    </source>
</evidence>
<evidence type="ECO:0000259" key="2">
    <source>
        <dbReference type="Pfam" id="PF13649"/>
    </source>
</evidence>
<gene>
    <name evidence="3" type="ORF">AMQ22_01245</name>
</gene>
<evidence type="ECO:0000313" key="4">
    <source>
        <dbReference type="Proteomes" id="UP000075398"/>
    </source>
</evidence>
<evidence type="ECO:0000256" key="1">
    <source>
        <dbReference type="ARBA" id="ARBA00022679"/>
    </source>
</evidence>
<protein>
    <submittedName>
        <fullName evidence="3">Trans-aconitate 2-methyltransferase</fullName>
    </submittedName>
</protein>
<dbReference type="GO" id="GO:0032259">
    <property type="term" value="P:methylation"/>
    <property type="evidence" value="ECO:0007669"/>
    <property type="project" value="UniProtKB-KW"/>
</dbReference>
<keyword evidence="1 3" id="KW-0808">Transferase</keyword>
<dbReference type="SUPFAM" id="SSF53335">
    <property type="entry name" value="S-adenosyl-L-methionine-dependent methyltransferases"/>
    <property type="match status" value="1"/>
</dbReference>
<accession>A0A150J324</accession>
<proteinExistence type="predicted"/>
<sequence length="228" mass="26551">MKGVKKHFEEEASEFDNVILKLVPHYIQMIDALVLAIPFNNNDSINIIDLGCGTGYVSMNIKERFPNSKLTCLDFAENMIAQAKIRMNKYRNVNFILKDIRKFEFDKNYDAVVSSLALHHLETKNDKIKFYKKIFNALEPGGVFYNADIILGSNSTLHELYISKWKEFMAKNLPGEEIEDTWMAKHHKEDRPEVLLDQISWLKDIGFKEIDIVWKYYNFAVYGGTKPK</sequence>
<dbReference type="Pfam" id="PF13649">
    <property type="entry name" value="Methyltransf_25"/>
    <property type="match status" value="1"/>
</dbReference>
<organism evidence="3 4">
    <name type="scientific">Candidatus Methanofastidiosum methylothiophilum</name>
    <dbReference type="NCBI Taxonomy" id="1705564"/>
    <lineage>
        <taxon>Archaea</taxon>
        <taxon>Methanobacteriati</taxon>
        <taxon>Methanobacteriota</taxon>
        <taxon>Stenosarchaea group</taxon>
        <taxon>Candidatus Methanofastidiosia</taxon>
        <taxon>Candidatus Methanofastidiosales</taxon>
        <taxon>Candidatus Methanofastidiosaceae</taxon>
        <taxon>Candidatus Methanofastidiosum</taxon>
    </lineage>
</organism>
<comment type="caution">
    <text evidence="3">The sequence shown here is derived from an EMBL/GenBank/DDBJ whole genome shotgun (WGS) entry which is preliminary data.</text>
</comment>
<dbReference type="EMBL" id="LNGC01000053">
    <property type="protein sequence ID" value="KYC51616.1"/>
    <property type="molecule type" value="Genomic_DNA"/>
</dbReference>
<keyword evidence="3" id="KW-0489">Methyltransferase</keyword>
<reference evidence="3 4" key="1">
    <citation type="journal article" date="2016" name="ISME J.">
        <title>Chasing the elusive Euryarchaeota class WSA2: genomes reveal a uniquely fastidious methyl-reducing methanogen.</title>
        <authorList>
            <person name="Nobu M.K."/>
            <person name="Narihiro T."/>
            <person name="Kuroda K."/>
            <person name="Mei R."/>
            <person name="Liu W.T."/>
        </authorList>
    </citation>
    <scope>NUCLEOTIDE SEQUENCE [LARGE SCALE GENOMIC DNA]</scope>
    <source>
        <strain evidence="3">U1lsi0528_Bin055</strain>
    </source>
</reference>
<dbReference type="InterPro" id="IPR041698">
    <property type="entry name" value="Methyltransf_25"/>
</dbReference>
<feature type="domain" description="Methyltransferase" evidence="2">
    <location>
        <begin position="47"/>
        <end position="142"/>
    </location>
</feature>
<dbReference type="InterPro" id="IPR029063">
    <property type="entry name" value="SAM-dependent_MTases_sf"/>
</dbReference>
<dbReference type="CDD" id="cd02440">
    <property type="entry name" value="AdoMet_MTases"/>
    <property type="match status" value="1"/>
</dbReference>
<dbReference type="PATRIC" id="fig|1705409.3.peg.1291"/>